<comment type="caution">
    <text evidence="2">The sequence shown here is derived from an EMBL/GenBank/DDBJ whole genome shotgun (WGS) entry which is preliminary data.</text>
</comment>
<organism evidence="2 3">
    <name type="scientific">Araneus ventricosus</name>
    <name type="common">Orbweaver spider</name>
    <name type="synonym">Epeira ventricosa</name>
    <dbReference type="NCBI Taxonomy" id="182803"/>
    <lineage>
        <taxon>Eukaryota</taxon>
        <taxon>Metazoa</taxon>
        <taxon>Ecdysozoa</taxon>
        <taxon>Arthropoda</taxon>
        <taxon>Chelicerata</taxon>
        <taxon>Arachnida</taxon>
        <taxon>Araneae</taxon>
        <taxon>Araneomorphae</taxon>
        <taxon>Entelegynae</taxon>
        <taxon>Araneoidea</taxon>
        <taxon>Araneidae</taxon>
        <taxon>Araneus</taxon>
    </lineage>
</organism>
<reference evidence="2 3" key="1">
    <citation type="journal article" date="2019" name="Sci. Rep.">
        <title>Orb-weaving spider Araneus ventricosus genome elucidates the spidroin gene catalogue.</title>
        <authorList>
            <person name="Kono N."/>
            <person name="Nakamura H."/>
            <person name="Ohtoshi R."/>
            <person name="Moran D.A.P."/>
            <person name="Shinohara A."/>
            <person name="Yoshida Y."/>
            <person name="Fujiwara M."/>
            <person name="Mori M."/>
            <person name="Tomita M."/>
            <person name="Arakawa K."/>
        </authorList>
    </citation>
    <scope>NUCLEOTIDE SEQUENCE [LARGE SCALE GENOMIC DNA]</scope>
</reference>
<gene>
    <name evidence="2" type="ORF">AVEN_264865_1</name>
</gene>
<dbReference type="EMBL" id="BGPR01009896">
    <property type="protein sequence ID" value="GBN42963.1"/>
    <property type="molecule type" value="Genomic_DNA"/>
</dbReference>
<evidence type="ECO:0000313" key="2">
    <source>
        <dbReference type="EMBL" id="GBN42963.1"/>
    </source>
</evidence>
<keyword evidence="3" id="KW-1185">Reference proteome</keyword>
<name>A0A4Y2NVP9_ARAVE</name>
<feature type="non-terminal residue" evidence="2">
    <location>
        <position position="84"/>
    </location>
</feature>
<evidence type="ECO:0000313" key="3">
    <source>
        <dbReference type="Proteomes" id="UP000499080"/>
    </source>
</evidence>
<dbReference type="AlphaFoldDB" id="A0A4Y2NVP9"/>
<dbReference type="Proteomes" id="UP000499080">
    <property type="component" value="Unassembled WGS sequence"/>
</dbReference>
<proteinExistence type="predicted"/>
<sequence>MPHQIADEGNLNPVRKAHTPLRRDGSHRCCSLSVCDGTDKGTRINTLTDSARTEQLHRQERIRLHLPLHDKVSVLKNFQVFHLL</sequence>
<evidence type="ECO:0000256" key="1">
    <source>
        <dbReference type="SAM" id="MobiDB-lite"/>
    </source>
</evidence>
<feature type="region of interest" description="Disordered" evidence="1">
    <location>
        <begin position="1"/>
        <end position="24"/>
    </location>
</feature>
<accession>A0A4Y2NVP9</accession>
<protein>
    <submittedName>
        <fullName evidence="2">Uncharacterized protein</fullName>
    </submittedName>
</protein>